<evidence type="ECO:0000313" key="5">
    <source>
        <dbReference type="EMBL" id="UOQ74175.1"/>
    </source>
</evidence>
<feature type="chain" id="PRO_5035734176" evidence="3">
    <location>
        <begin position="37"/>
        <end position="589"/>
    </location>
</feature>
<name>A0A8T9QAI8_9BACT</name>
<dbReference type="KEGG" id="hcu:MUN79_09960"/>
<reference evidence="5" key="1">
    <citation type="submission" date="2022-04" db="EMBL/GenBank/DDBJ databases">
        <title>Hymenobacter sp. isolated from the air.</title>
        <authorList>
            <person name="Won M."/>
            <person name="Lee C.-M."/>
            <person name="Woen H.-Y."/>
            <person name="Kwon S.-W."/>
        </authorList>
    </citation>
    <scope>NUCLEOTIDE SEQUENCE</scope>
    <source>
        <strain evidence="5">5116S-3</strain>
    </source>
</reference>
<dbReference type="PANTHER" id="PTHR42970:SF1">
    <property type="entry name" value="PECTATE LYASE C-RELATED"/>
    <property type="match status" value="1"/>
</dbReference>
<evidence type="ECO:0000256" key="1">
    <source>
        <dbReference type="ARBA" id="ARBA00022723"/>
    </source>
</evidence>
<dbReference type="Pfam" id="PF18962">
    <property type="entry name" value="Por_Secre_tail"/>
    <property type="match status" value="1"/>
</dbReference>
<dbReference type="GO" id="GO:0046872">
    <property type="term" value="F:metal ion binding"/>
    <property type="evidence" value="ECO:0007669"/>
    <property type="project" value="UniProtKB-KW"/>
</dbReference>
<dbReference type="InterPro" id="IPR011050">
    <property type="entry name" value="Pectin_lyase_fold/virulence"/>
</dbReference>
<keyword evidence="3" id="KW-0732">Signal</keyword>
<dbReference type="AlphaFoldDB" id="A0A8T9QAI8"/>
<dbReference type="InterPro" id="IPR052063">
    <property type="entry name" value="Polysaccharide_Lyase_1"/>
</dbReference>
<keyword evidence="1" id="KW-0479">Metal-binding</keyword>
<dbReference type="InterPro" id="IPR026444">
    <property type="entry name" value="Secre_tail"/>
</dbReference>
<feature type="domain" description="Secretion system C-terminal sorting" evidence="4">
    <location>
        <begin position="515"/>
        <end position="587"/>
    </location>
</feature>
<dbReference type="PANTHER" id="PTHR42970">
    <property type="entry name" value="PECTATE LYASE C-RELATED"/>
    <property type="match status" value="1"/>
</dbReference>
<sequence>MLFTSTPAQGKKRLGSWPLGLPLALALTASASLAQAQLISFPGAEGAGKYTKGGRGTATVPTTVFEVTSLADTNTQGTLRWAISQAAAHRTIVFRVCGTIHLNSALSFNKANTTVAGQTAPGEGICLADYPVTIGADNVIVRFVRFRLGDRFQNKGMVDGAGADDAFGGTGRKNIIIDHCTMSWSTDEALSVYRGDSTTLQWNLMSEPLDYSYHFEAGDTDFERHGYGGIWGGRHASFHHNLFAHCRGRNPRFEGSRNLPPYTAGQENADFRNNVIYNWASYSTNGGEGGNYNVVNNYYRYGPSTSTGNSSGVPVRSMIMNPSKQTSAPVLPYPKVYMAGNYVDGYPAVTNRNWLGVVMAGGARTDTAQSKVTTPFDILPMPTQSAIDAYNAVLQNVGAVLPARDTLDQRIIRNVQERKGRLIDVQGGYIHGTPYSVSQGAWPTLTCGPAPADTDHDGMTDAFELANGLNPNNAADRSLRGANGYTMLENYLNGIAAVVMNTTSEEKSTKVSLGVYPNPASEQLTVTHPVAGKGATVTVFSVEGRQVAQLSAAPGTTNTAVEAGKLAGGIYLVRYQDAKTQLTTKFVKQ</sequence>
<dbReference type="InterPro" id="IPR012334">
    <property type="entry name" value="Pectin_lyas_fold"/>
</dbReference>
<protein>
    <submittedName>
        <fullName evidence="5">T9SS type A sorting domain-containing protein</fullName>
    </submittedName>
</protein>
<evidence type="ECO:0000256" key="3">
    <source>
        <dbReference type="SAM" id="SignalP"/>
    </source>
</evidence>
<dbReference type="RefSeq" id="WP_244677519.1">
    <property type="nucleotide sequence ID" value="NZ_CP095046.1"/>
</dbReference>
<dbReference type="EMBL" id="CP095046">
    <property type="protein sequence ID" value="UOQ74175.1"/>
    <property type="molecule type" value="Genomic_DNA"/>
</dbReference>
<feature type="signal peptide" evidence="3">
    <location>
        <begin position="1"/>
        <end position="36"/>
    </location>
</feature>
<gene>
    <name evidence="5" type="ORF">MUN79_09960</name>
</gene>
<evidence type="ECO:0000256" key="2">
    <source>
        <dbReference type="ARBA" id="ARBA00023180"/>
    </source>
</evidence>
<organism evidence="5 6">
    <name type="scientific">Hymenobacter cellulosilyticus</name>
    <dbReference type="NCBI Taxonomy" id="2932248"/>
    <lineage>
        <taxon>Bacteria</taxon>
        <taxon>Pseudomonadati</taxon>
        <taxon>Bacteroidota</taxon>
        <taxon>Cytophagia</taxon>
        <taxon>Cytophagales</taxon>
        <taxon>Hymenobacteraceae</taxon>
        <taxon>Hymenobacter</taxon>
    </lineage>
</organism>
<dbReference type="SUPFAM" id="SSF51126">
    <property type="entry name" value="Pectin lyase-like"/>
    <property type="match status" value="1"/>
</dbReference>
<evidence type="ECO:0000313" key="6">
    <source>
        <dbReference type="Proteomes" id="UP000831796"/>
    </source>
</evidence>
<evidence type="ECO:0000259" key="4">
    <source>
        <dbReference type="Pfam" id="PF18962"/>
    </source>
</evidence>
<dbReference type="Proteomes" id="UP000831796">
    <property type="component" value="Chromosome"/>
</dbReference>
<proteinExistence type="predicted"/>
<keyword evidence="2" id="KW-0325">Glycoprotein</keyword>
<dbReference type="NCBIfam" id="TIGR04183">
    <property type="entry name" value="Por_Secre_tail"/>
    <property type="match status" value="1"/>
</dbReference>
<dbReference type="Gene3D" id="2.160.20.10">
    <property type="entry name" value="Single-stranded right-handed beta-helix, Pectin lyase-like"/>
    <property type="match status" value="1"/>
</dbReference>
<keyword evidence="6" id="KW-1185">Reference proteome</keyword>
<accession>A0A8T9QAI8</accession>